<sequence length="145" mass="16332">MCGKVGLRMNINKTKVMRNKFASKSPVNVTHNNATTCIEEVNEYVYLGRLLNHNNELEPELHRRRRAAWAAFNNIKNTTDALSCPRIRAQLFDSIVFPALTYAGTFQKSQSDPRSIRKTISRNLTIGTTSEESAQGRYPSTIGCP</sequence>
<reference evidence="1" key="2">
    <citation type="submission" date="2022-06" db="UniProtKB">
        <authorList>
            <consortium name="EnsemblMetazoa"/>
        </authorList>
    </citation>
    <scope>IDENTIFICATION</scope>
    <source>
        <strain evidence="1">DF5081</strain>
    </source>
</reference>
<accession>A0A8R1IA27</accession>
<dbReference type="EnsemblMetazoa" id="CJA23098.1">
    <property type="protein sequence ID" value="CJA23098.1"/>
    <property type="gene ID" value="WBGene00178670"/>
</dbReference>
<evidence type="ECO:0000313" key="1">
    <source>
        <dbReference type="EnsemblMetazoa" id="CJA23098.1"/>
    </source>
</evidence>
<dbReference type="PANTHER" id="PTHR47027:SF20">
    <property type="entry name" value="REVERSE TRANSCRIPTASE-LIKE PROTEIN WITH RNA-DIRECTED DNA POLYMERASE DOMAIN"/>
    <property type="match status" value="1"/>
</dbReference>
<reference evidence="2" key="1">
    <citation type="submission" date="2010-08" db="EMBL/GenBank/DDBJ databases">
        <authorList>
            <consortium name="Caenorhabditis japonica Sequencing Consortium"/>
            <person name="Wilson R.K."/>
        </authorList>
    </citation>
    <scope>NUCLEOTIDE SEQUENCE [LARGE SCALE GENOMIC DNA]</scope>
    <source>
        <strain evidence="2">DF5081</strain>
    </source>
</reference>
<proteinExistence type="predicted"/>
<dbReference type="PANTHER" id="PTHR47027">
    <property type="entry name" value="REVERSE TRANSCRIPTASE DOMAIN-CONTAINING PROTEIN"/>
    <property type="match status" value="1"/>
</dbReference>
<evidence type="ECO:0008006" key="3">
    <source>
        <dbReference type="Google" id="ProtNLM"/>
    </source>
</evidence>
<evidence type="ECO:0000313" key="2">
    <source>
        <dbReference type="Proteomes" id="UP000005237"/>
    </source>
</evidence>
<keyword evidence="2" id="KW-1185">Reference proteome</keyword>
<organism evidence="1 2">
    <name type="scientific">Caenorhabditis japonica</name>
    <dbReference type="NCBI Taxonomy" id="281687"/>
    <lineage>
        <taxon>Eukaryota</taxon>
        <taxon>Metazoa</taxon>
        <taxon>Ecdysozoa</taxon>
        <taxon>Nematoda</taxon>
        <taxon>Chromadorea</taxon>
        <taxon>Rhabditida</taxon>
        <taxon>Rhabditina</taxon>
        <taxon>Rhabditomorpha</taxon>
        <taxon>Rhabditoidea</taxon>
        <taxon>Rhabditidae</taxon>
        <taxon>Peloderinae</taxon>
        <taxon>Caenorhabditis</taxon>
    </lineage>
</organism>
<dbReference type="Proteomes" id="UP000005237">
    <property type="component" value="Unassembled WGS sequence"/>
</dbReference>
<dbReference type="AlphaFoldDB" id="A0A8R1IA27"/>
<name>A0A8R1IA27_CAEJA</name>
<protein>
    <recommendedName>
        <fullName evidence="3">Reverse transcriptase domain-containing protein</fullName>
    </recommendedName>
</protein>